<dbReference type="KEGG" id="pste:PSTEL_23465"/>
<dbReference type="PANTHER" id="PTHR30137">
    <property type="entry name" value="LUCIFERASE-LIKE MONOOXYGENASE"/>
    <property type="match status" value="1"/>
</dbReference>
<sequence>MNPSILKTSASGSVFEFGVYTLGDIVPDPLTGRSASHRERLRDIVAAAKLADEAGLDIFGVGEHHRLDFAVSSVPVVLSAISQVTKRIKLASTTMVLGTIDPVRLFEDFATLDLLSDGRAEIMVGRGAFTESFPLFGYDLSDYQQLFTENIGLLQKLGEESTVSWEGHFRSPLKDAEISPRPLQPSLPLWIGVGGTPASAERAGTLGTGMAIAILSGNPERFAHLAELYRQAGQQAGYSPDSLKVGITSHGYIAKTSKQALDDFYPYYLNYLNGIMAHPGQEFRFTREDFEAYTRPGEALAVGSPEQIVEKILHQHELFGHTRFMAQMDVGGMPFSKVASAIELLATEVAPIVRREIAKRTGAN</sequence>
<dbReference type="GO" id="GO:0016705">
    <property type="term" value="F:oxidoreductase activity, acting on paired donors, with incorporation or reduction of molecular oxygen"/>
    <property type="evidence" value="ECO:0007669"/>
    <property type="project" value="InterPro"/>
</dbReference>
<organism evidence="4 5">
    <name type="scientific">Paenibacillus stellifer</name>
    <dbReference type="NCBI Taxonomy" id="169760"/>
    <lineage>
        <taxon>Bacteria</taxon>
        <taxon>Bacillati</taxon>
        <taxon>Bacillota</taxon>
        <taxon>Bacilli</taxon>
        <taxon>Bacillales</taxon>
        <taxon>Paenibacillaceae</taxon>
        <taxon>Paenibacillus</taxon>
    </lineage>
</organism>
<proteinExistence type="predicted"/>
<dbReference type="InterPro" id="IPR036661">
    <property type="entry name" value="Luciferase-like_sf"/>
</dbReference>
<keyword evidence="2" id="KW-0503">Monooxygenase</keyword>
<keyword evidence="1" id="KW-0560">Oxidoreductase</keyword>
<dbReference type="InterPro" id="IPR050766">
    <property type="entry name" value="Bact_Lucif_Oxidored"/>
</dbReference>
<dbReference type="PANTHER" id="PTHR30137:SF8">
    <property type="entry name" value="BLR5498 PROTEIN"/>
    <property type="match status" value="1"/>
</dbReference>
<evidence type="ECO:0000256" key="1">
    <source>
        <dbReference type="ARBA" id="ARBA00023002"/>
    </source>
</evidence>
<dbReference type="OrthoDB" id="9776438at2"/>
<dbReference type="EMBL" id="CP009286">
    <property type="protein sequence ID" value="AIQ65625.1"/>
    <property type="molecule type" value="Genomic_DNA"/>
</dbReference>
<evidence type="ECO:0000313" key="5">
    <source>
        <dbReference type="Proteomes" id="UP000029507"/>
    </source>
</evidence>
<dbReference type="Proteomes" id="UP000029507">
    <property type="component" value="Chromosome"/>
</dbReference>
<dbReference type="HOGENOM" id="CLU_027853_8_0_9"/>
<protein>
    <submittedName>
        <fullName evidence="4">Luciferase</fullName>
    </submittedName>
</protein>
<dbReference type="Gene3D" id="3.20.20.30">
    <property type="entry name" value="Luciferase-like domain"/>
    <property type="match status" value="1"/>
</dbReference>
<feature type="domain" description="Luciferase-like" evidence="3">
    <location>
        <begin position="16"/>
        <end position="320"/>
    </location>
</feature>
<gene>
    <name evidence="4" type="ORF">PSTEL_23465</name>
</gene>
<dbReference type="STRING" id="169760.PSTEL_23465"/>
<reference evidence="4 5" key="1">
    <citation type="submission" date="2014-08" db="EMBL/GenBank/DDBJ databases">
        <title>Comparative genomics of the Paenibacillus odorifer group.</title>
        <authorList>
            <person name="den Bakker H.C."/>
            <person name="Tsai Y.-C."/>
            <person name="Martin N."/>
            <person name="Korlach J."/>
            <person name="Wiedmann M."/>
        </authorList>
    </citation>
    <scope>NUCLEOTIDE SEQUENCE [LARGE SCALE GENOMIC DNA]</scope>
    <source>
        <strain evidence="4 5">DSM 14472</strain>
    </source>
</reference>
<dbReference type="GO" id="GO:0004497">
    <property type="term" value="F:monooxygenase activity"/>
    <property type="evidence" value="ECO:0007669"/>
    <property type="project" value="UniProtKB-KW"/>
</dbReference>
<keyword evidence="5" id="KW-1185">Reference proteome</keyword>
<dbReference type="AlphaFoldDB" id="A0A089LZQ0"/>
<dbReference type="RefSeq" id="WP_038698843.1">
    <property type="nucleotide sequence ID" value="NZ_CP009286.1"/>
</dbReference>
<dbReference type="Pfam" id="PF00296">
    <property type="entry name" value="Bac_luciferase"/>
    <property type="match status" value="1"/>
</dbReference>
<dbReference type="GO" id="GO:0005829">
    <property type="term" value="C:cytosol"/>
    <property type="evidence" value="ECO:0007669"/>
    <property type="project" value="TreeGrafter"/>
</dbReference>
<dbReference type="InterPro" id="IPR011251">
    <property type="entry name" value="Luciferase-like_dom"/>
</dbReference>
<dbReference type="SUPFAM" id="SSF51679">
    <property type="entry name" value="Bacterial luciferase-like"/>
    <property type="match status" value="1"/>
</dbReference>
<dbReference type="CDD" id="cd01097">
    <property type="entry name" value="Tetrahydromethanopterin_reductase"/>
    <property type="match status" value="1"/>
</dbReference>
<accession>A0A089LZQ0</accession>
<name>A0A089LZQ0_9BACL</name>
<evidence type="ECO:0000256" key="2">
    <source>
        <dbReference type="ARBA" id="ARBA00023033"/>
    </source>
</evidence>
<evidence type="ECO:0000313" key="4">
    <source>
        <dbReference type="EMBL" id="AIQ65625.1"/>
    </source>
</evidence>
<evidence type="ECO:0000259" key="3">
    <source>
        <dbReference type="Pfam" id="PF00296"/>
    </source>
</evidence>